<protein>
    <submittedName>
        <fullName evidence="1">Uncharacterized protein</fullName>
    </submittedName>
</protein>
<gene>
    <name evidence="1" type="ORF">SVIM_LOCUS116533</name>
</gene>
<organism evidence="1">
    <name type="scientific">Salix viminalis</name>
    <name type="common">Common osier</name>
    <name type="synonym">Basket willow</name>
    <dbReference type="NCBI Taxonomy" id="40686"/>
    <lineage>
        <taxon>Eukaryota</taxon>
        <taxon>Viridiplantae</taxon>
        <taxon>Streptophyta</taxon>
        <taxon>Embryophyta</taxon>
        <taxon>Tracheophyta</taxon>
        <taxon>Spermatophyta</taxon>
        <taxon>Magnoliopsida</taxon>
        <taxon>eudicotyledons</taxon>
        <taxon>Gunneridae</taxon>
        <taxon>Pentapetalae</taxon>
        <taxon>rosids</taxon>
        <taxon>fabids</taxon>
        <taxon>Malpighiales</taxon>
        <taxon>Salicaceae</taxon>
        <taxon>Saliceae</taxon>
        <taxon>Salix</taxon>
    </lineage>
</organism>
<dbReference type="PANTHER" id="PTHR47479:SF2">
    <property type="entry name" value="OS05G0393200 PROTEIN"/>
    <property type="match status" value="1"/>
</dbReference>
<evidence type="ECO:0000313" key="1">
    <source>
        <dbReference type="EMBL" id="VFU30317.1"/>
    </source>
</evidence>
<dbReference type="EMBL" id="CAADRP010000602">
    <property type="protein sequence ID" value="VFU30317.1"/>
    <property type="molecule type" value="Genomic_DNA"/>
</dbReference>
<dbReference type="AlphaFoldDB" id="A0A6N2KNX2"/>
<proteinExistence type="predicted"/>
<reference evidence="1" key="1">
    <citation type="submission" date="2019-03" db="EMBL/GenBank/DDBJ databases">
        <authorList>
            <person name="Mank J."/>
            <person name="Almeida P."/>
        </authorList>
    </citation>
    <scope>NUCLEOTIDE SEQUENCE</scope>
    <source>
        <strain evidence="1">78183</strain>
    </source>
</reference>
<sequence>MTLINCLGKVGRIHPDYECLRAELRKMAPPNGRAILLFRAKCGCPVAKLEGWGLKRGRRHKKTSMSVELCGSSKFTMNETDSYAKSFSIASGSDTAMSEISKLYYWMQIDLSVDEWRALANVAANGGDHR</sequence>
<name>A0A6N2KNX2_SALVM</name>
<dbReference type="InterPro" id="IPR044196">
    <property type="entry name" value="At5g19025-like"/>
</dbReference>
<accession>A0A6N2KNX2</accession>
<dbReference type="PANTHER" id="PTHR47479">
    <property type="entry name" value="OS05G0393200 PROTEIN"/>
    <property type="match status" value="1"/>
</dbReference>